<evidence type="ECO:0000256" key="3">
    <source>
        <dbReference type="ARBA" id="ARBA00020071"/>
    </source>
</evidence>
<dbReference type="Pfam" id="PF01522">
    <property type="entry name" value="Polysacc_deac_1"/>
    <property type="match status" value="2"/>
</dbReference>
<name>A0AAE2ZSJ2_9HYPH</name>
<reference evidence="7" key="1">
    <citation type="submission" date="2021-08" db="EMBL/GenBank/DDBJ databases">
        <title>Hoeflea bacterium WL0058 sp. nov., isolated from the sediment.</title>
        <authorList>
            <person name="Wang L."/>
            <person name="Zhang D."/>
        </authorList>
    </citation>
    <scope>NUCLEOTIDE SEQUENCE</scope>
    <source>
        <strain evidence="7">WL0058</strain>
    </source>
</reference>
<dbReference type="Gene3D" id="3.20.20.370">
    <property type="entry name" value="Glycoside hydrolase/deacetylase"/>
    <property type="match status" value="1"/>
</dbReference>
<dbReference type="AlphaFoldDB" id="A0AAE2ZSJ2"/>
<dbReference type="InterPro" id="IPR002509">
    <property type="entry name" value="NODB_dom"/>
</dbReference>
<comment type="caution">
    <text evidence="7">The sequence shown here is derived from an EMBL/GenBank/DDBJ whole genome shotgun (WGS) entry which is preliminary data.</text>
</comment>
<evidence type="ECO:0000313" key="7">
    <source>
        <dbReference type="EMBL" id="MBW8640152.1"/>
    </source>
</evidence>
<dbReference type="InterPro" id="IPR051398">
    <property type="entry name" value="Polysacch_Deacetylase"/>
</dbReference>
<comment type="function">
    <text evidence="1">Is involved in generating a small heat-stable compound (Nod), an acylated oligomer of N-acetylglucosamine, that stimulates mitosis in various plant protoplasts.</text>
</comment>
<sequence>MAISGALEAVSLAAQLKIVPTQKHRGVIFTLHHVCAERPDRFQPNAHLSITPQFLDRVLATVRRNGWKPVRLEQLPHLLSRGDNGDRYAVFTLDDGYRNNRSEALPVFRKHEVPFTVFVTSGFMRRSRSIWWMTLEEILRSSRSLTFGGAQMKTQSALEKYAAFDRVCHYLEGTEENQCVDDLDAHAHALGFDPMSIVEREVLSSQDVAAFSRDPLVSIGAHTVNHLNLAKLEPELAAREMSTSADEIGALTGQRPTLFAYPYGRRGAACQREFEIAAQCGFDIAVTTRPGMIGTSDGVNMLSLPRISLNGYFQKSRYIEALLTGLPFRFAGVLGQNVGNG</sequence>
<evidence type="ECO:0000256" key="4">
    <source>
        <dbReference type="ARBA" id="ARBA00022729"/>
    </source>
</evidence>
<keyword evidence="4" id="KW-0732">Signal</keyword>
<accession>A0AAE2ZSJ2</accession>
<dbReference type="InterPro" id="IPR011330">
    <property type="entry name" value="Glyco_hydro/deAcase_b/a-brl"/>
</dbReference>
<evidence type="ECO:0000259" key="6">
    <source>
        <dbReference type="PROSITE" id="PS51677"/>
    </source>
</evidence>
<feature type="domain" description="NodB homology" evidence="6">
    <location>
        <begin position="87"/>
        <end position="341"/>
    </location>
</feature>
<dbReference type="EMBL" id="JAICBX010000005">
    <property type="protein sequence ID" value="MBW8640152.1"/>
    <property type="molecule type" value="Genomic_DNA"/>
</dbReference>
<dbReference type="PANTHER" id="PTHR34216">
    <property type="match status" value="1"/>
</dbReference>
<dbReference type="GO" id="GO:0005975">
    <property type="term" value="P:carbohydrate metabolic process"/>
    <property type="evidence" value="ECO:0007669"/>
    <property type="project" value="InterPro"/>
</dbReference>
<evidence type="ECO:0000256" key="1">
    <source>
        <dbReference type="ARBA" id="ARBA00003236"/>
    </source>
</evidence>
<dbReference type="GO" id="GO:0016810">
    <property type="term" value="F:hydrolase activity, acting on carbon-nitrogen (but not peptide) bonds"/>
    <property type="evidence" value="ECO:0007669"/>
    <property type="project" value="InterPro"/>
</dbReference>
<dbReference type="Proteomes" id="UP001196509">
    <property type="component" value="Unassembled WGS sequence"/>
</dbReference>
<dbReference type="RefSeq" id="WP_220230869.1">
    <property type="nucleotide sequence ID" value="NZ_JAICBX010000005.1"/>
</dbReference>
<protein>
    <recommendedName>
        <fullName evidence="3">Chitooligosaccharide deacetylase</fullName>
    </recommendedName>
    <alternativeName>
        <fullName evidence="5">Nodulation protein B</fullName>
    </alternativeName>
</protein>
<gene>
    <name evidence="7" type="ORF">K1W69_23355</name>
</gene>
<dbReference type="PROSITE" id="PS51677">
    <property type="entry name" value="NODB"/>
    <property type="match status" value="1"/>
</dbReference>
<dbReference type="PANTHER" id="PTHR34216:SF7">
    <property type="entry name" value="POLY-BETA-1,6-N-ACETYL-D-GLUCOSAMINE N-DEACETYLASE"/>
    <property type="match status" value="1"/>
</dbReference>
<organism evidence="7 8">
    <name type="scientific">Flavimaribacter sediminis</name>
    <dbReference type="NCBI Taxonomy" id="2865987"/>
    <lineage>
        <taxon>Bacteria</taxon>
        <taxon>Pseudomonadati</taxon>
        <taxon>Pseudomonadota</taxon>
        <taxon>Alphaproteobacteria</taxon>
        <taxon>Hyphomicrobiales</taxon>
        <taxon>Rhizobiaceae</taxon>
        <taxon>Flavimaribacter</taxon>
    </lineage>
</organism>
<comment type="similarity">
    <text evidence="2">Belongs to the polysaccharide deacetylase family.</text>
</comment>
<evidence type="ECO:0000256" key="5">
    <source>
        <dbReference type="ARBA" id="ARBA00032976"/>
    </source>
</evidence>
<evidence type="ECO:0000256" key="2">
    <source>
        <dbReference type="ARBA" id="ARBA00010973"/>
    </source>
</evidence>
<evidence type="ECO:0000313" key="8">
    <source>
        <dbReference type="Proteomes" id="UP001196509"/>
    </source>
</evidence>
<keyword evidence="8" id="KW-1185">Reference proteome</keyword>
<proteinExistence type="inferred from homology"/>
<dbReference type="SUPFAM" id="SSF88713">
    <property type="entry name" value="Glycoside hydrolase/deacetylase"/>
    <property type="match status" value="1"/>
</dbReference>